<dbReference type="Proteomes" id="UP000199073">
    <property type="component" value="Unassembled WGS sequence"/>
</dbReference>
<proteinExistence type="predicted"/>
<dbReference type="RefSeq" id="WP_092223134.1">
    <property type="nucleotide sequence ID" value="NZ_FNJI01000016.1"/>
</dbReference>
<dbReference type="EMBL" id="FNJI01000016">
    <property type="protein sequence ID" value="SDP32487.1"/>
    <property type="molecule type" value="Genomic_DNA"/>
</dbReference>
<name>A0A1H0RSQ1_9BACT</name>
<evidence type="ECO:0000313" key="3">
    <source>
        <dbReference type="Proteomes" id="UP000199073"/>
    </source>
</evidence>
<dbReference type="SUPFAM" id="SSF51182">
    <property type="entry name" value="RmlC-like cupins"/>
    <property type="match status" value="1"/>
</dbReference>
<feature type="domain" description="ChrR-like cupin" evidence="1">
    <location>
        <begin position="14"/>
        <end position="107"/>
    </location>
</feature>
<dbReference type="InterPro" id="IPR011051">
    <property type="entry name" value="RmlC_Cupin_sf"/>
</dbReference>
<dbReference type="AlphaFoldDB" id="A0A1H0RSQ1"/>
<organism evidence="2 3">
    <name type="scientific">Desulforhopalus singaporensis</name>
    <dbReference type="NCBI Taxonomy" id="91360"/>
    <lineage>
        <taxon>Bacteria</taxon>
        <taxon>Pseudomonadati</taxon>
        <taxon>Thermodesulfobacteriota</taxon>
        <taxon>Desulfobulbia</taxon>
        <taxon>Desulfobulbales</taxon>
        <taxon>Desulfocapsaceae</taxon>
        <taxon>Desulforhopalus</taxon>
    </lineage>
</organism>
<evidence type="ECO:0000313" key="2">
    <source>
        <dbReference type="EMBL" id="SDP32487.1"/>
    </source>
</evidence>
<dbReference type="InterPro" id="IPR025979">
    <property type="entry name" value="ChrR-like_cupin_dom"/>
</dbReference>
<reference evidence="2 3" key="1">
    <citation type="submission" date="2016-10" db="EMBL/GenBank/DDBJ databases">
        <authorList>
            <person name="de Groot N.N."/>
        </authorList>
    </citation>
    <scope>NUCLEOTIDE SEQUENCE [LARGE SCALE GENOMIC DNA]</scope>
    <source>
        <strain evidence="2 3">DSM 12130</strain>
    </source>
</reference>
<dbReference type="InterPro" id="IPR014710">
    <property type="entry name" value="RmlC-like_jellyroll"/>
</dbReference>
<protein>
    <submittedName>
        <fullName evidence="2">ChrR Cupin-like domain-containing protein</fullName>
    </submittedName>
</protein>
<evidence type="ECO:0000259" key="1">
    <source>
        <dbReference type="Pfam" id="PF12973"/>
    </source>
</evidence>
<accession>A0A1H0RSQ1</accession>
<dbReference type="STRING" id="91360.SAMN05660330_02408"/>
<dbReference type="Gene3D" id="2.60.120.10">
    <property type="entry name" value="Jelly Rolls"/>
    <property type="match status" value="1"/>
</dbReference>
<sequence length="114" mass="13378">MPKPEIEFKDYDTEYQWRNIEGDTLGIKEKILSLDPETGDYTRMLKFPPGIETSETLVHDFWEEVLLVEGSLYDIAKKETYLPGYYACRPPGMTHGPYRIPNGCVTFEIRYYKK</sequence>
<dbReference type="OrthoDB" id="9793147at2"/>
<gene>
    <name evidence="2" type="ORF">SAMN05660330_02408</name>
</gene>
<dbReference type="Pfam" id="PF12973">
    <property type="entry name" value="Cupin_7"/>
    <property type="match status" value="1"/>
</dbReference>
<keyword evidence="3" id="KW-1185">Reference proteome</keyword>